<organism evidence="5 6">
    <name type="scientific">Aggregatibacter aphrophilus</name>
    <name type="common">Haemophilus aphrophilus</name>
    <dbReference type="NCBI Taxonomy" id="732"/>
    <lineage>
        <taxon>Bacteria</taxon>
        <taxon>Pseudomonadati</taxon>
        <taxon>Pseudomonadota</taxon>
        <taxon>Gammaproteobacteria</taxon>
        <taxon>Pasteurellales</taxon>
        <taxon>Pasteurellaceae</taxon>
        <taxon>Aggregatibacter</taxon>
    </lineage>
</organism>
<dbReference type="InterPro" id="IPR006935">
    <property type="entry name" value="Helicase/UvrB_N"/>
</dbReference>
<dbReference type="PROSITE" id="PS51194">
    <property type="entry name" value="HELICASE_CTER"/>
    <property type="match status" value="1"/>
</dbReference>
<evidence type="ECO:0000259" key="3">
    <source>
        <dbReference type="PROSITE" id="PS51192"/>
    </source>
</evidence>
<dbReference type="GO" id="GO:0003677">
    <property type="term" value="F:DNA binding"/>
    <property type="evidence" value="ECO:0007669"/>
    <property type="project" value="InterPro"/>
</dbReference>
<feature type="compositionally biased region" description="Polar residues" evidence="2">
    <location>
        <begin position="140"/>
        <end position="156"/>
    </location>
</feature>
<evidence type="ECO:0000313" key="5">
    <source>
        <dbReference type="EMBL" id="OBY49538.1"/>
    </source>
</evidence>
<feature type="coiled-coil region" evidence="1">
    <location>
        <begin position="163"/>
        <end position="205"/>
    </location>
</feature>
<dbReference type="Pfam" id="PF13643">
    <property type="entry name" value="DUF4145"/>
    <property type="match status" value="1"/>
</dbReference>
<evidence type="ECO:0000259" key="4">
    <source>
        <dbReference type="PROSITE" id="PS51194"/>
    </source>
</evidence>
<dbReference type="InterPro" id="IPR027417">
    <property type="entry name" value="P-loop_NTPase"/>
</dbReference>
<name>A0AAP7GVV1_AGGAP</name>
<gene>
    <name evidence="5" type="ORF">BBB52_10715</name>
</gene>
<dbReference type="SUPFAM" id="SSF52540">
    <property type="entry name" value="P-loop containing nucleoside triphosphate hydrolases"/>
    <property type="match status" value="1"/>
</dbReference>
<reference evidence="5 6" key="1">
    <citation type="submission" date="2016-06" db="EMBL/GenBank/DDBJ databases">
        <title>Simultaneous identification of Haemophilus influenzae and Haemophilus haemolyticus using TaqMan real-time PCR.</title>
        <authorList>
            <person name="Price E.P."/>
            <person name="Sarovich D.S."/>
            <person name="Harris T."/>
            <person name="Spargo J.C."/>
            <person name="Nosworthy E."/>
            <person name="Beissbarth J."/>
            <person name="Smith-Vaughan H."/>
        </authorList>
    </citation>
    <scope>NUCLEOTIDE SEQUENCE [LARGE SCALE GENOMIC DNA]</scope>
    <source>
        <strain evidence="5 6">ATCC 7901</strain>
    </source>
</reference>
<sequence>MAQSNFDFLQAYPTLFTLASNAEKYFWHDPNTALIKTRQFAELIAKTIAVHYRIAEGNSLTQNDLLRKFKYDLDLDQDILTLFHYLRKQGNDATHTYESDRKSAIQSIELAWQLAVWFYRTFADGQEEFEPAPFSQDILQTQGKADSAESQQSAVEKSNAFREQQEQQLREKYEAELNALRAELAQQTEKQKQAYQSKLNQRLANSRKKRDLDEKQTRLLIIDQQLRDAGWEADSENLVYAKSARPERGKNKAIAEYPCGRERADYVLFCGLMPVAAVEAKKANTDVAGKIGQAERYAKHIEIKDIKAPWELAKRTVAWADDEERHYLLPFVYSCNGRALTKQIAEKSGTWFRDVRHHSHLKRPLNTFHSPQKLLDMLRNELEAAQEKLENEPVNYLNLRYYQINAIHAVEKVLSLGQRDILVAMATGTGKTRTIVGLIYRLLKAERFNRILFLVDRKSLGTQAHDTFKEMPLEQNKSLTEHYNFALNGEVAPETKVKVATVQAMVKQLFYSDNPPPIDQFDCIIVDEAHRGYTLDQEMTDAELEIRDNAQYLSTYRRVLDYFDAVKIALTATPAKHTTEIFGHPVFTYSYREAVIDDFLVDHEPAISIATALSEDGIHFDKGEAVEAIDTFSGEIISAELEDEMNFDVEAFNKRVINENFNRVVCRELIKKISPLDEGKTLIFCATDLHADMVKRILDEEFFALYGELYNQAAVAKITGQSDDPEKLIKHYKNERYPNIAITVDLLTTGIDVPEICNLVFLRRVKSRVLYEQIKGRATRKCEKLGKEVFHIYDAVGLYEALEEVDTMKPIVKDVKIPLEQLIEELNADQSAVELAHKNEVFAQITQKIMRVLRKAEHKSHKNPQLKTFLAECEQEWGYKPAQLHQYLQKLGVEGAQQFFQQHQDFLYQLEQIRAEIGSEHNPILSHHPDEIREVKVLYDTKGNADDYISRFVQYISSQKNENMALQAIINRPRNLTRQQLKEIELTLNKEGFNKTALNRAFNEKTNQMIAAGILAHIRRAALGDALIPFEQRVEHAMQKIYAKHDWNKAQKDWLERLRKQLILNHDEIIDRARVNELFEQSREYRGAKGADLLLKNQLEPLLEEINEALWENVS</sequence>
<evidence type="ECO:0000313" key="6">
    <source>
        <dbReference type="Proteomes" id="UP000092746"/>
    </source>
</evidence>
<dbReference type="Gene3D" id="3.40.50.300">
    <property type="entry name" value="P-loop containing nucleotide triphosphate hydrolases"/>
    <property type="match status" value="2"/>
</dbReference>
<comment type="caution">
    <text evidence="5">The sequence shown here is derived from an EMBL/GenBank/DDBJ whole genome shotgun (WGS) entry which is preliminary data.</text>
</comment>
<dbReference type="InterPro" id="IPR050742">
    <property type="entry name" value="Helicase_Restrict-Modif_Enz"/>
</dbReference>
<dbReference type="GO" id="GO:0004519">
    <property type="term" value="F:endonuclease activity"/>
    <property type="evidence" value="ECO:0007669"/>
    <property type="project" value="UniProtKB-KW"/>
</dbReference>
<keyword evidence="5" id="KW-0255">Endonuclease</keyword>
<feature type="domain" description="Helicase ATP-binding" evidence="3">
    <location>
        <begin position="412"/>
        <end position="592"/>
    </location>
</feature>
<dbReference type="InterPro" id="IPR014001">
    <property type="entry name" value="Helicase_ATP-bd"/>
</dbReference>
<dbReference type="PROSITE" id="PS51192">
    <property type="entry name" value="HELICASE_ATP_BIND_1"/>
    <property type="match status" value="1"/>
</dbReference>
<dbReference type="GO" id="GO:0005524">
    <property type="term" value="F:ATP binding"/>
    <property type="evidence" value="ECO:0007669"/>
    <property type="project" value="InterPro"/>
</dbReference>
<keyword evidence="1" id="KW-0175">Coiled coil</keyword>
<dbReference type="AlphaFoldDB" id="A0AAP7GVV1"/>
<keyword evidence="5" id="KW-0378">Hydrolase</keyword>
<dbReference type="PANTHER" id="PTHR47396">
    <property type="entry name" value="TYPE I RESTRICTION ENZYME ECOKI R PROTEIN"/>
    <property type="match status" value="1"/>
</dbReference>
<evidence type="ECO:0000256" key="1">
    <source>
        <dbReference type="SAM" id="Coils"/>
    </source>
</evidence>
<feature type="region of interest" description="Disordered" evidence="2">
    <location>
        <begin position="140"/>
        <end position="160"/>
    </location>
</feature>
<proteinExistence type="predicted"/>
<evidence type="ECO:0000256" key="2">
    <source>
        <dbReference type="SAM" id="MobiDB-lite"/>
    </source>
</evidence>
<dbReference type="Pfam" id="PF04851">
    <property type="entry name" value="ResIII"/>
    <property type="match status" value="1"/>
</dbReference>
<dbReference type="Gene3D" id="3.90.1570.30">
    <property type="match status" value="1"/>
</dbReference>
<dbReference type="InterPro" id="IPR001650">
    <property type="entry name" value="Helicase_C-like"/>
</dbReference>
<dbReference type="RefSeq" id="WP_065295965.1">
    <property type="nucleotide sequence ID" value="NZ_MAQE01000019.1"/>
</dbReference>
<dbReference type="Proteomes" id="UP000092746">
    <property type="component" value="Unassembled WGS sequence"/>
</dbReference>
<dbReference type="InterPro" id="IPR025285">
    <property type="entry name" value="DUF4145"/>
</dbReference>
<dbReference type="Pfam" id="PF08463">
    <property type="entry name" value="EcoEI_R_C"/>
    <property type="match status" value="1"/>
</dbReference>
<feature type="domain" description="Helicase C-terminal" evidence="4">
    <location>
        <begin position="668"/>
        <end position="823"/>
    </location>
</feature>
<dbReference type="Pfam" id="PF00271">
    <property type="entry name" value="Helicase_C"/>
    <property type="match status" value="1"/>
</dbReference>
<dbReference type="CDD" id="cd18799">
    <property type="entry name" value="SF2_C_EcoAI-like"/>
    <property type="match status" value="1"/>
</dbReference>
<dbReference type="GO" id="GO:0005829">
    <property type="term" value="C:cytosol"/>
    <property type="evidence" value="ECO:0007669"/>
    <property type="project" value="TreeGrafter"/>
</dbReference>
<protein>
    <submittedName>
        <fullName evidence="5">Type I restriction-modification system endonuclease</fullName>
    </submittedName>
</protein>
<dbReference type="PANTHER" id="PTHR47396:SF1">
    <property type="entry name" value="ATP-DEPENDENT HELICASE IRC3-RELATED"/>
    <property type="match status" value="1"/>
</dbReference>
<dbReference type="SMART" id="SM00487">
    <property type="entry name" value="DEXDc"/>
    <property type="match status" value="1"/>
</dbReference>
<accession>A0AAP7GVV1</accession>
<dbReference type="NCBIfam" id="NF008521">
    <property type="entry name" value="PRK11448.1"/>
    <property type="match status" value="1"/>
</dbReference>
<dbReference type="InterPro" id="IPR013670">
    <property type="entry name" value="EcoEI_R_C_dom"/>
</dbReference>
<dbReference type="GO" id="GO:0016787">
    <property type="term" value="F:hydrolase activity"/>
    <property type="evidence" value="ECO:0007669"/>
    <property type="project" value="InterPro"/>
</dbReference>
<dbReference type="GO" id="GO:0006304">
    <property type="term" value="P:DNA modification"/>
    <property type="evidence" value="ECO:0007669"/>
    <property type="project" value="InterPro"/>
</dbReference>
<dbReference type="EMBL" id="MAQE01000019">
    <property type="protein sequence ID" value="OBY49538.1"/>
    <property type="molecule type" value="Genomic_DNA"/>
</dbReference>
<dbReference type="CDD" id="cd18032">
    <property type="entry name" value="DEXHc_RE_I_III_res"/>
    <property type="match status" value="1"/>
</dbReference>
<dbReference type="SMART" id="SM00490">
    <property type="entry name" value="HELICc"/>
    <property type="match status" value="1"/>
</dbReference>
<keyword evidence="5" id="KW-0540">Nuclease</keyword>